<dbReference type="Gene3D" id="1.10.530.10">
    <property type="match status" value="1"/>
</dbReference>
<accession>A0A3B0SMJ5</accession>
<organism evidence="2">
    <name type="scientific">hydrothermal vent metagenome</name>
    <dbReference type="NCBI Taxonomy" id="652676"/>
    <lineage>
        <taxon>unclassified sequences</taxon>
        <taxon>metagenomes</taxon>
        <taxon>ecological metagenomes</taxon>
    </lineage>
</organism>
<reference evidence="2" key="1">
    <citation type="submission" date="2018-06" db="EMBL/GenBank/DDBJ databases">
        <authorList>
            <person name="Zhirakovskaya E."/>
        </authorList>
    </citation>
    <scope>NUCLEOTIDE SEQUENCE</scope>
</reference>
<dbReference type="PANTHER" id="PTHR37423:SF2">
    <property type="entry name" value="MEMBRANE-BOUND LYTIC MUREIN TRANSGLYCOSYLASE C"/>
    <property type="match status" value="1"/>
</dbReference>
<feature type="domain" description="Transglycosylase SLT" evidence="1">
    <location>
        <begin position="71"/>
        <end position="161"/>
    </location>
</feature>
<name>A0A3B0SMJ5_9ZZZZ</name>
<dbReference type="PANTHER" id="PTHR37423">
    <property type="entry name" value="SOLUBLE LYTIC MUREIN TRANSGLYCOSYLASE-RELATED"/>
    <property type="match status" value="1"/>
</dbReference>
<protein>
    <submittedName>
        <fullName evidence="2">FIG016425: Soluble lytic murein transglycosylase and related regulatory proteins (Some contain LysM/invasin domains)</fullName>
    </submittedName>
</protein>
<evidence type="ECO:0000259" key="1">
    <source>
        <dbReference type="Pfam" id="PF01464"/>
    </source>
</evidence>
<dbReference type="CDD" id="cd00254">
    <property type="entry name" value="LT-like"/>
    <property type="match status" value="1"/>
</dbReference>
<dbReference type="InterPro" id="IPR023346">
    <property type="entry name" value="Lysozyme-like_dom_sf"/>
</dbReference>
<sequence>MYRLTSIICATGVALFFTAALPVQSSLASVTGKAVTNFNLGVKKKTVRKTGKRRSVRRIRGGRPAIVAAVRRHARAAGVPIRIALSVVQQESSFRPRARGRAGEIGLMQLKCSTARGMGYRGSCGGLYKVSTNLTYGMRYLRKALRRGSVAYYNAGIGAKRLPRAARRYARQVNRRL</sequence>
<dbReference type="InterPro" id="IPR008258">
    <property type="entry name" value="Transglycosylase_SLT_dom_1"/>
</dbReference>
<gene>
    <name evidence="2" type="ORF">MNBD_ALPHA08-675</name>
</gene>
<proteinExistence type="predicted"/>
<dbReference type="AlphaFoldDB" id="A0A3B0SMJ5"/>
<dbReference type="EMBL" id="UOEC01000132">
    <property type="protein sequence ID" value="VAV96095.1"/>
    <property type="molecule type" value="Genomic_DNA"/>
</dbReference>
<evidence type="ECO:0000313" key="2">
    <source>
        <dbReference type="EMBL" id="VAV96095.1"/>
    </source>
</evidence>
<dbReference type="SUPFAM" id="SSF53955">
    <property type="entry name" value="Lysozyme-like"/>
    <property type="match status" value="1"/>
</dbReference>
<dbReference type="Pfam" id="PF01464">
    <property type="entry name" value="SLT"/>
    <property type="match status" value="1"/>
</dbReference>